<organism evidence="5 6">
    <name type="scientific">Actinoplanes philippinensis</name>
    <dbReference type="NCBI Taxonomy" id="35752"/>
    <lineage>
        <taxon>Bacteria</taxon>
        <taxon>Bacillati</taxon>
        <taxon>Actinomycetota</taxon>
        <taxon>Actinomycetes</taxon>
        <taxon>Micromonosporales</taxon>
        <taxon>Micromonosporaceae</taxon>
        <taxon>Actinoplanes</taxon>
    </lineage>
</organism>
<comment type="function">
    <text evidence="1">Condenses 4-methyl-5-(beta-hydroxyethyl)thiazole monophosphate (THZ-P) and 2-methyl-4-amino-5-hydroxymethyl pyrimidine pyrophosphate (HMP-PP) to form thiamine monophosphate (TMP).</text>
</comment>
<evidence type="ECO:0000256" key="2">
    <source>
        <dbReference type="ARBA" id="ARBA00004948"/>
    </source>
</evidence>
<dbReference type="GO" id="GO:0009228">
    <property type="term" value="P:thiamine biosynthetic process"/>
    <property type="evidence" value="ECO:0007669"/>
    <property type="project" value="UniProtKB-KW"/>
</dbReference>
<evidence type="ECO:0000256" key="3">
    <source>
        <dbReference type="ARBA" id="ARBA00022977"/>
    </source>
</evidence>
<dbReference type="GO" id="GO:0004789">
    <property type="term" value="F:thiamine-phosphate diphosphorylase activity"/>
    <property type="evidence" value="ECO:0007669"/>
    <property type="project" value="TreeGrafter"/>
</dbReference>
<dbReference type="AlphaFoldDB" id="A0A1I2IPV0"/>
<name>A0A1I2IPV0_9ACTN</name>
<evidence type="ECO:0000313" key="6">
    <source>
        <dbReference type="Proteomes" id="UP000199645"/>
    </source>
</evidence>
<keyword evidence="3" id="KW-0784">Thiamine biosynthesis</keyword>
<proteinExistence type="predicted"/>
<keyword evidence="5" id="KW-0808">Transferase</keyword>
<gene>
    <name evidence="5" type="ORF">SAMN05421541_110260</name>
</gene>
<protein>
    <submittedName>
        <fullName evidence="5">Thiamine-phosphate pyrophosphorylase/hydroxymethylpyrimidine kinase / phosphomethylpyrimidine kinase / thiamine-phosphate diphosphorylase</fullName>
    </submittedName>
</protein>
<evidence type="ECO:0000313" key="5">
    <source>
        <dbReference type="EMBL" id="SFF43730.1"/>
    </source>
</evidence>
<comment type="pathway">
    <text evidence="2">Cofactor biosynthesis; thiamine diphosphate biosynthesis.</text>
</comment>
<dbReference type="PANTHER" id="PTHR20857">
    <property type="entry name" value="THIAMINE-PHOSPHATE PYROPHOSPHORYLASE"/>
    <property type="match status" value="1"/>
</dbReference>
<sequence>MVTPGGLVVLTDRRSASGPLIEVVRKAVRGGADWVILRERDLSYGERAALATGLRSVVPDHRLIIAGPDPLGGTAVHLSGSDQLPEGTTLTGRSWHGTEDLSGVDYVTVSPVYPTLSKPGYGPALGATGAAEMRAPVPWLALGGIETAAQAAECALAGAAGIAVMGALMRSPDPERTARELSSAFRSAAGRGSCSEAVAPALAAGRGFGEEAW</sequence>
<dbReference type="EMBL" id="FONV01000010">
    <property type="protein sequence ID" value="SFF43730.1"/>
    <property type="molecule type" value="Genomic_DNA"/>
</dbReference>
<dbReference type="Proteomes" id="UP000199645">
    <property type="component" value="Unassembled WGS sequence"/>
</dbReference>
<dbReference type="GO" id="GO:0005737">
    <property type="term" value="C:cytoplasm"/>
    <property type="evidence" value="ECO:0007669"/>
    <property type="project" value="TreeGrafter"/>
</dbReference>
<evidence type="ECO:0000259" key="4">
    <source>
        <dbReference type="Pfam" id="PF02581"/>
    </source>
</evidence>
<reference evidence="5 6" key="1">
    <citation type="submission" date="2016-10" db="EMBL/GenBank/DDBJ databases">
        <authorList>
            <person name="de Groot N.N."/>
        </authorList>
    </citation>
    <scope>NUCLEOTIDE SEQUENCE [LARGE SCALE GENOMIC DNA]</scope>
    <source>
        <strain evidence="5 6">DSM 43019</strain>
    </source>
</reference>
<evidence type="ECO:0000256" key="1">
    <source>
        <dbReference type="ARBA" id="ARBA00003814"/>
    </source>
</evidence>
<dbReference type="Gene3D" id="3.20.20.70">
    <property type="entry name" value="Aldolase class I"/>
    <property type="match status" value="1"/>
</dbReference>
<dbReference type="InterPro" id="IPR036206">
    <property type="entry name" value="ThiamineP_synth_sf"/>
</dbReference>
<dbReference type="CDD" id="cd00564">
    <property type="entry name" value="TMP_TenI"/>
    <property type="match status" value="1"/>
</dbReference>
<keyword evidence="5" id="KW-0418">Kinase</keyword>
<dbReference type="InterPro" id="IPR013785">
    <property type="entry name" value="Aldolase_TIM"/>
</dbReference>
<dbReference type="Pfam" id="PF02581">
    <property type="entry name" value="TMP-TENI"/>
    <property type="match status" value="1"/>
</dbReference>
<dbReference type="OrthoDB" id="3191080at2"/>
<dbReference type="RefSeq" id="WP_093618733.1">
    <property type="nucleotide sequence ID" value="NZ_BOMT01000055.1"/>
</dbReference>
<keyword evidence="6" id="KW-1185">Reference proteome</keyword>
<dbReference type="PANTHER" id="PTHR20857:SF15">
    <property type="entry name" value="THIAMINE-PHOSPHATE SYNTHASE"/>
    <property type="match status" value="1"/>
</dbReference>
<dbReference type="SUPFAM" id="SSF51391">
    <property type="entry name" value="Thiamin phosphate synthase"/>
    <property type="match status" value="1"/>
</dbReference>
<dbReference type="STRING" id="35752.SAMN05421541_110260"/>
<accession>A0A1I2IPV0</accession>
<dbReference type="GO" id="GO:0016301">
    <property type="term" value="F:kinase activity"/>
    <property type="evidence" value="ECO:0007669"/>
    <property type="project" value="UniProtKB-KW"/>
</dbReference>
<feature type="domain" description="Thiamine phosphate synthase/TenI" evidence="4">
    <location>
        <begin position="102"/>
        <end position="168"/>
    </location>
</feature>
<dbReference type="InterPro" id="IPR022998">
    <property type="entry name" value="ThiamineP_synth_TenI"/>
</dbReference>